<evidence type="ECO:0000256" key="1">
    <source>
        <dbReference type="SAM" id="MobiDB-lite"/>
    </source>
</evidence>
<dbReference type="EMBL" id="MN738741">
    <property type="protein sequence ID" value="QHT36391.1"/>
    <property type="molecule type" value="Genomic_DNA"/>
</dbReference>
<dbReference type="InterPro" id="IPR036910">
    <property type="entry name" value="HMG_box_dom_sf"/>
</dbReference>
<reference evidence="2" key="1">
    <citation type="journal article" date="2020" name="Nature">
        <title>Giant virus diversity and host interactions through global metagenomics.</title>
        <authorList>
            <person name="Schulz F."/>
            <person name="Roux S."/>
            <person name="Paez-Espino D."/>
            <person name="Jungbluth S."/>
            <person name="Walsh D.A."/>
            <person name="Denef V.J."/>
            <person name="McMahon K.D."/>
            <person name="Konstantinidis K.T."/>
            <person name="Eloe-Fadrosh E.A."/>
            <person name="Kyrpides N.C."/>
            <person name="Woyke T."/>
        </authorList>
    </citation>
    <scope>NUCLEOTIDE SEQUENCE</scope>
    <source>
        <strain evidence="2">GVMAG-S-ERX555931-87</strain>
    </source>
</reference>
<dbReference type="Gene3D" id="1.10.30.10">
    <property type="entry name" value="High mobility group box domain"/>
    <property type="match status" value="1"/>
</dbReference>
<sequence>MTPPPIPRNVRGKKVDSLQSAKDSFLAGIKSDTKSGPYGLEHVFKESEKGYKGQRVAKRDVFKKKKSRKGASPYNKFVAKQSPVIRAANPGKKQAEIMKLIAKAWADEKKK</sequence>
<feature type="region of interest" description="Disordered" evidence="1">
    <location>
        <begin position="49"/>
        <end position="73"/>
    </location>
</feature>
<dbReference type="CDD" id="cd00084">
    <property type="entry name" value="HMG-box_SF"/>
    <property type="match status" value="1"/>
</dbReference>
<dbReference type="AlphaFoldDB" id="A0A6C0F6A4"/>
<name>A0A6C0F6A4_9ZZZZ</name>
<evidence type="ECO:0000313" key="2">
    <source>
        <dbReference type="EMBL" id="QHT36391.1"/>
    </source>
</evidence>
<organism evidence="2">
    <name type="scientific">viral metagenome</name>
    <dbReference type="NCBI Taxonomy" id="1070528"/>
    <lineage>
        <taxon>unclassified sequences</taxon>
        <taxon>metagenomes</taxon>
        <taxon>organismal metagenomes</taxon>
    </lineage>
</organism>
<dbReference type="SUPFAM" id="SSF47095">
    <property type="entry name" value="HMG-box"/>
    <property type="match status" value="1"/>
</dbReference>
<protein>
    <submittedName>
        <fullName evidence="2">Uncharacterized protein</fullName>
    </submittedName>
</protein>
<accession>A0A6C0F6A4</accession>
<proteinExistence type="predicted"/>